<sequence length="348" mass="40175">MLRKVLGLIDRFTQFAACQKCHKLYKKEDIISNDDNTIMKCSHVEFPNSATKRLKQCQTPLGKKISLNNSISIVPELIYPVSSIQQQLSSMFKRPGFEELLRHWTRRSVIDNILSDIYDRQIWQNLKESNEQGSNNFFRPDKTDTHLGLMINLDWFQPYEGTIYSTGVILNRTYECPNGKDIRAALIIASCDIPGAQKLCGHISALASCYRCEKRANNCNFGGMADMSDWVIMKDPVEHRQKALEWRRCKSNAERERFVKENGVRWSEILRLPYFDPIRFVVVDPMHCLFLGIAKWITKRIWIDEGVLTEKDLQSIQKKMDEFKVPSDLGLIPGKIHCGEGFSNFTAD</sequence>
<accession>A0A015JAA5</accession>
<reference evidence="1 2" key="1">
    <citation type="submission" date="2014-02" db="EMBL/GenBank/DDBJ databases">
        <title>Single nucleus genome sequencing reveals high similarity among nuclei of an endomycorrhizal fungus.</title>
        <authorList>
            <person name="Lin K."/>
            <person name="Geurts R."/>
            <person name="Zhang Z."/>
            <person name="Limpens E."/>
            <person name="Saunders D.G."/>
            <person name="Mu D."/>
            <person name="Pang E."/>
            <person name="Cao H."/>
            <person name="Cha H."/>
            <person name="Lin T."/>
            <person name="Zhou Q."/>
            <person name="Shang Y."/>
            <person name="Li Y."/>
            <person name="Ivanov S."/>
            <person name="Sharma T."/>
            <person name="Velzen R.V."/>
            <person name="Ruijter N.D."/>
            <person name="Aanen D.K."/>
            <person name="Win J."/>
            <person name="Kamoun S."/>
            <person name="Bisseling T."/>
            <person name="Huang S."/>
        </authorList>
    </citation>
    <scope>NUCLEOTIDE SEQUENCE [LARGE SCALE GENOMIC DNA]</scope>
    <source>
        <strain evidence="2">DAOM197198w</strain>
    </source>
</reference>
<evidence type="ECO:0000313" key="1">
    <source>
        <dbReference type="EMBL" id="EXX51804.1"/>
    </source>
</evidence>
<dbReference type="AlphaFoldDB" id="A0A015JAA5"/>
<evidence type="ECO:0008006" key="3">
    <source>
        <dbReference type="Google" id="ProtNLM"/>
    </source>
</evidence>
<dbReference type="OMA" id="KENGVRW"/>
<dbReference type="EMBL" id="JEMT01029576">
    <property type="protein sequence ID" value="EXX51804.1"/>
    <property type="molecule type" value="Genomic_DNA"/>
</dbReference>
<protein>
    <recommendedName>
        <fullName evidence="3">Transposase domain-containing protein</fullName>
    </recommendedName>
</protein>
<name>A0A015JAA5_RHIIW</name>
<dbReference type="STRING" id="1432141.A0A015JAA5"/>
<proteinExistence type="predicted"/>
<dbReference type="HOGENOM" id="CLU_071122_0_0_1"/>
<dbReference type="PANTHER" id="PTHR46579:SF2">
    <property type="entry name" value="C2H2-TYPE DOMAIN-CONTAINING PROTEIN"/>
    <property type="match status" value="1"/>
</dbReference>
<comment type="caution">
    <text evidence="1">The sequence shown here is derived from an EMBL/GenBank/DDBJ whole genome shotgun (WGS) entry which is preliminary data.</text>
</comment>
<gene>
    <name evidence="1" type="ORF">RirG_258510</name>
</gene>
<dbReference type="PANTHER" id="PTHR46579">
    <property type="entry name" value="F5/8 TYPE C DOMAIN-CONTAINING PROTEIN-RELATED"/>
    <property type="match status" value="1"/>
</dbReference>
<organism evidence="1 2">
    <name type="scientific">Rhizophagus irregularis (strain DAOM 197198w)</name>
    <name type="common">Glomus intraradices</name>
    <dbReference type="NCBI Taxonomy" id="1432141"/>
    <lineage>
        <taxon>Eukaryota</taxon>
        <taxon>Fungi</taxon>
        <taxon>Fungi incertae sedis</taxon>
        <taxon>Mucoromycota</taxon>
        <taxon>Glomeromycotina</taxon>
        <taxon>Glomeromycetes</taxon>
        <taxon>Glomerales</taxon>
        <taxon>Glomeraceae</taxon>
        <taxon>Rhizophagus</taxon>
    </lineage>
</organism>
<dbReference type="Proteomes" id="UP000022910">
    <property type="component" value="Unassembled WGS sequence"/>
</dbReference>
<evidence type="ECO:0000313" key="2">
    <source>
        <dbReference type="Proteomes" id="UP000022910"/>
    </source>
</evidence>
<keyword evidence="2" id="KW-1185">Reference proteome</keyword>